<dbReference type="NCBIfam" id="TIGR03338">
    <property type="entry name" value="phnR_burk"/>
    <property type="match status" value="1"/>
</dbReference>
<dbReference type="Pfam" id="PF07729">
    <property type="entry name" value="FCD"/>
    <property type="match status" value="1"/>
</dbReference>
<sequence length="237" mass="25851">MTENMQIDLTDPIAVVRSRSLTTLVREAIERHIAEGALAPGEKLTEADWAARLHVSRGPVREAFRSLEELGLVRIEKNRGVFVRTVSLAEADEIYELRAVLEAGACRLACARIDAIGLARLDRCVEAMEAACAASDRDSYARANVEFHDAIVAAAGNAKLYDTYRRLVGELNLFRRAALGAHAGAIEHSLAEHRAMLAALGAQDGERMAQLMHEHVSGGRRRAHEAYARQAGEDMAG</sequence>
<keyword evidence="3" id="KW-0804">Transcription</keyword>
<dbReference type="Proteomes" id="UP000280434">
    <property type="component" value="Unassembled WGS sequence"/>
</dbReference>
<name>A0A494XH43_9BURK</name>
<dbReference type="PROSITE" id="PS50949">
    <property type="entry name" value="HTH_GNTR"/>
    <property type="match status" value="1"/>
</dbReference>
<dbReference type="InterPro" id="IPR008920">
    <property type="entry name" value="TF_FadR/GntR_C"/>
</dbReference>
<keyword evidence="1" id="KW-0805">Transcription regulation</keyword>
<dbReference type="InterPro" id="IPR011711">
    <property type="entry name" value="GntR_C"/>
</dbReference>
<reference evidence="5 6" key="1">
    <citation type="submission" date="2018-10" db="EMBL/GenBank/DDBJ databases">
        <title>Paraburkholderia sp. 7MK8-2, isolated from soil.</title>
        <authorList>
            <person name="Gao Z.-H."/>
            <person name="Qiu L.-H."/>
        </authorList>
    </citation>
    <scope>NUCLEOTIDE SEQUENCE [LARGE SCALE GENOMIC DNA]</scope>
    <source>
        <strain evidence="5 6">7MK8-2</strain>
    </source>
</reference>
<dbReference type="Gene3D" id="1.20.120.530">
    <property type="entry name" value="GntR ligand-binding domain-like"/>
    <property type="match status" value="1"/>
</dbReference>
<accession>A0A494XH43</accession>
<dbReference type="OrthoDB" id="9799812at2"/>
<dbReference type="SUPFAM" id="SSF48008">
    <property type="entry name" value="GntR ligand-binding domain-like"/>
    <property type="match status" value="1"/>
</dbReference>
<evidence type="ECO:0000259" key="4">
    <source>
        <dbReference type="PROSITE" id="PS50949"/>
    </source>
</evidence>
<evidence type="ECO:0000256" key="1">
    <source>
        <dbReference type="ARBA" id="ARBA00023015"/>
    </source>
</evidence>
<dbReference type="GO" id="GO:0003700">
    <property type="term" value="F:DNA-binding transcription factor activity"/>
    <property type="evidence" value="ECO:0007669"/>
    <property type="project" value="InterPro"/>
</dbReference>
<dbReference type="Gene3D" id="1.10.10.10">
    <property type="entry name" value="Winged helix-like DNA-binding domain superfamily/Winged helix DNA-binding domain"/>
    <property type="match status" value="1"/>
</dbReference>
<dbReference type="InterPro" id="IPR036388">
    <property type="entry name" value="WH-like_DNA-bd_sf"/>
</dbReference>
<evidence type="ECO:0000256" key="2">
    <source>
        <dbReference type="ARBA" id="ARBA00023125"/>
    </source>
</evidence>
<dbReference type="InterPro" id="IPR017723">
    <property type="entry name" value="Tscrpt_reg_AEP_util-assoc"/>
</dbReference>
<evidence type="ECO:0000313" key="6">
    <source>
        <dbReference type="Proteomes" id="UP000280434"/>
    </source>
</evidence>
<dbReference type="AlphaFoldDB" id="A0A494XH43"/>
<gene>
    <name evidence="5" type="ORF">D7S89_09935</name>
</gene>
<dbReference type="Pfam" id="PF00392">
    <property type="entry name" value="GntR"/>
    <property type="match status" value="1"/>
</dbReference>
<dbReference type="SMART" id="SM00345">
    <property type="entry name" value="HTH_GNTR"/>
    <property type="match status" value="1"/>
</dbReference>
<feature type="domain" description="HTH gntR-type" evidence="4">
    <location>
        <begin position="19"/>
        <end position="86"/>
    </location>
</feature>
<evidence type="ECO:0000256" key="3">
    <source>
        <dbReference type="ARBA" id="ARBA00023163"/>
    </source>
</evidence>
<dbReference type="RefSeq" id="WP_121277501.1">
    <property type="nucleotide sequence ID" value="NZ_RBZV01000003.1"/>
</dbReference>
<dbReference type="EMBL" id="RBZV01000003">
    <property type="protein sequence ID" value="RKP49112.1"/>
    <property type="molecule type" value="Genomic_DNA"/>
</dbReference>
<dbReference type="InterPro" id="IPR000524">
    <property type="entry name" value="Tscrpt_reg_HTH_GntR"/>
</dbReference>
<protein>
    <submittedName>
        <fullName evidence="5">Phosphonate utilization associated transcriptional regulator</fullName>
    </submittedName>
</protein>
<dbReference type="SMART" id="SM00895">
    <property type="entry name" value="FCD"/>
    <property type="match status" value="1"/>
</dbReference>
<keyword evidence="6" id="KW-1185">Reference proteome</keyword>
<comment type="caution">
    <text evidence="5">The sequence shown here is derived from an EMBL/GenBank/DDBJ whole genome shotgun (WGS) entry which is preliminary data.</text>
</comment>
<dbReference type="GO" id="GO:0003677">
    <property type="term" value="F:DNA binding"/>
    <property type="evidence" value="ECO:0007669"/>
    <property type="project" value="UniProtKB-KW"/>
</dbReference>
<evidence type="ECO:0000313" key="5">
    <source>
        <dbReference type="EMBL" id="RKP49112.1"/>
    </source>
</evidence>
<organism evidence="5 6">
    <name type="scientific">Trinickia fusca</name>
    <dbReference type="NCBI Taxonomy" id="2419777"/>
    <lineage>
        <taxon>Bacteria</taxon>
        <taxon>Pseudomonadati</taxon>
        <taxon>Pseudomonadota</taxon>
        <taxon>Betaproteobacteria</taxon>
        <taxon>Burkholderiales</taxon>
        <taxon>Burkholderiaceae</taxon>
        <taxon>Trinickia</taxon>
    </lineage>
</organism>
<dbReference type="PANTHER" id="PTHR43537:SF49">
    <property type="entry name" value="TRANSCRIPTIONAL REGULATORY PROTEIN"/>
    <property type="match status" value="1"/>
</dbReference>
<dbReference type="InterPro" id="IPR036390">
    <property type="entry name" value="WH_DNA-bd_sf"/>
</dbReference>
<dbReference type="CDD" id="cd07377">
    <property type="entry name" value="WHTH_GntR"/>
    <property type="match status" value="1"/>
</dbReference>
<dbReference type="SUPFAM" id="SSF46785">
    <property type="entry name" value="Winged helix' DNA-binding domain"/>
    <property type="match status" value="1"/>
</dbReference>
<keyword evidence="2" id="KW-0238">DNA-binding</keyword>
<dbReference type="PANTHER" id="PTHR43537">
    <property type="entry name" value="TRANSCRIPTIONAL REGULATOR, GNTR FAMILY"/>
    <property type="match status" value="1"/>
</dbReference>
<proteinExistence type="predicted"/>